<dbReference type="InterPro" id="IPR050126">
    <property type="entry name" value="Ap4A_hydrolase"/>
</dbReference>
<accession>A0A7S0Q0S6</accession>
<dbReference type="GO" id="GO:0000298">
    <property type="term" value="F:endopolyphosphatase activity"/>
    <property type="evidence" value="ECO:0007669"/>
    <property type="project" value="TreeGrafter"/>
</dbReference>
<dbReference type="GO" id="GO:0005737">
    <property type="term" value="C:cytoplasm"/>
    <property type="evidence" value="ECO:0007669"/>
    <property type="project" value="TreeGrafter"/>
</dbReference>
<dbReference type="GO" id="GO:0006798">
    <property type="term" value="P:polyphosphate catabolic process"/>
    <property type="evidence" value="ECO:0007669"/>
    <property type="project" value="TreeGrafter"/>
</dbReference>
<name>A0A7S0Q0S6_9EUKA</name>
<dbReference type="EMBL" id="HBEY01012198">
    <property type="protein sequence ID" value="CAD8602525.1"/>
    <property type="molecule type" value="Transcribed_RNA"/>
</dbReference>
<protein>
    <recommendedName>
        <fullName evidence="1">Calcineurin-like phosphoesterase domain-containing protein</fullName>
    </recommendedName>
</protein>
<organism evidence="2">
    <name type="scientific">Coccolithus braarudii</name>
    <dbReference type="NCBI Taxonomy" id="221442"/>
    <lineage>
        <taxon>Eukaryota</taxon>
        <taxon>Haptista</taxon>
        <taxon>Haptophyta</taxon>
        <taxon>Prymnesiophyceae</taxon>
        <taxon>Coccolithales</taxon>
        <taxon>Coccolithaceae</taxon>
        <taxon>Coccolithus</taxon>
    </lineage>
</organism>
<feature type="domain" description="Calcineurin-like phosphoesterase" evidence="1">
    <location>
        <begin position="13"/>
        <end position="194"/>
    </location>
</feature>
<dbReference type="Gene3D" id="3.60.21.10">
    <property type="match status" value="1"/>
</dbReference>
<dbReference type="PANTHER" id="PTHR42850">
    <property type="entry name" value="METALLOPHOSPHOESTERASE"/>
    <property type="match status" value="1"/>
</dbReference>
<dbReference type="SUPFAM" id="SSF56300">
    <property type="entry name" value="Metallo-dependent phosphatases"/>
    <property type="match status" value="1"/>
</dbReference>
<gene>
    <name evidence="2" type="ORF">CPEL01642_LOCUS5858</name>
</gene>
<dbReference type="AlphaFoldDB" id="A0A7S0Q0S6"/>
<reference evidence="2" key="1">
    <citation type="submission" date="2021-01" db="EMBL/GenBank/DDBJ databases">
        <authorList>
            <person name="Corre E."/>
            <person name="Pelletier E."/>
            <person name="Niang G."/>
            <person name="Scheremetjew M."/>
            <person name="Finn R."/>
            <person name="Kale V."/>
            <person name="Holt S."/>
            <person name="Cochrane G."/>
            <person name="Meng A."/>
            <person name="Brown T."/>
            <person name="Cohen L."/>
        </authorList>
    </citation>
    <scope>NUCLEOTIDE SEQUENCE</scope>
    <source>
        <strain evidence="2">PLY182g</strain>
    </source>
</reference>
<dbReference type="PANTHER" id="PTHR42850:SF4">
    <property type="entry name" value="ZINC-DEPENDENT ENDOPOLYPHOSPHATASE"/>
    <property type="match status" value="1"/>
</dbReference>
<evidence type="ECO:0000313" key="2">
    <source>
        <dbReference type="EMBL" id="CAD8602525.1"/>
    </source>
</evidence>
<proteinExistence type="predicted"/>
<evidence type="ECO:0000259" key="1">
    <source>
        <dbReference type="Pfam" id="PF00149"/>
    </source>
</evidence>
<dbReference type="InterPro" id="IPR029052">
    <property type="entry name" value="Metallo-depent_PP-like"/>
</dbReference>
<dbReference type="InterPro" id="IPR004843">
    <property type="entry name" value="Calcineurin-like_PHP"/>
</dbReference>
<sequence length="273" mass="29676">MSGLLNPCLEVNRTVIIGDVHGCTQELLALLRMTRPRRACGDTLIFLGDVISKGPHPLEALRMAKQAIEHVGAGELIIGNHEAGLLHWLAQRDAGIPFELRQGGGEGNEFVAQSLDDAEITWLRARPYYLRLPAHGVLLVHAGLRIGKPLKKQRRAHLVSIRSVDANGKASNHVGNLSWASQWRGPEHVIFGHDAARGLQRHPLATGIDTGVVYGGGLSAVVLPTQSLFYVPAHTMWCVPEGRVNMTAVSPNCVKSHRIHPRTSSLLTSEPFG</sequence>
<dbReference type="GO" id="GO:0016791">
    <property type="term" value="F:phosphatase activity"/>
    <property type="evidence" value="ECO:0007669"/>
    <property type="project" value="TreeGrafter"/>
</dbReference>
<dbReference type="Pfam" id="PF00149">
    <property type="entry name" value="Metallophos"/>
    <property type="match status" value="1"/>
</dbReference>